<dbReference type="EMBL" id="JABFEE010000006">
    <property type="protein sequence ID" value="MBA1835453.1"/>
    <property type="molecule type" value="Genomic_DNA"/>
</dbReference>
<dbReference type="Proteomes" id="UP000581408">
    <property type="component" value="Unassembled WGS sequence"/>
</dbReference>
<dbReference type="RefSeq" id="WP_181194816.1">
    <property type="nucleotide sequence ID" value="NZ_JABFEE010000006.1"/>
</dbReference>
<evidence type="ECO:0000313" key="2">
    <source>
        <dbReference type="EMBL" id="MBA1835453.1"/>
    </source>
</evidence>
<feature type="region of interest" description="Disordered" evidence="1">
    <location>
        <begin position="104"/>
        <end position="133"/>
    </location>
</feature>
<evidence type="ECO:0000256" key="1">
    <source>
        <dbReference type="SAM" id="MobiDB-lite"/>
    </source>
</evidence>
<comment type="caution">
    <text evidence="2">The sequence shown here is derived from an EMBL/GenBank/DDBJ whole genome shotgun (WGS) entry which is preliminary data.</text>
</comment>
<sequence length="133" mass="15325">MSINLNELIEQRAEATGVAGDRIPFEFGDKTFTFKDPLMLSDEEKDELVFLDYDADVAEWYMGAEQYEEFITTEAEFTGPNGKKFKKNGSSSFFNLVLQEHMRNSRGVDEEGNPTMPNRSSRRAAARKRQKRR</sequence>
<protein>
    <submittedName>
        <fullName evidence="2">Uncharacterized protein</fullName>
    </submittedName>
</protein>
<organism evidence="2 3">
    <name type="scientific">Corynebacterium wankanglinii</name>
    <dbReference type="NCBI Taxonomy" id="2735136"/>
    <lineage>
        <taxon>Bacteria</taxon>
        <taxon>Bacillati</taxon>
        <taxon>Actinomycetota</taxon>
        <taxon>Actinomycetes</taxon>
        <taxon>Mycobacteriales</taxon>
        <taxon>Corynebacteriaceae</taxon>
        <taxon>Corynebacterium</taxon>
    </lineage>
</organism>
<feature type="compositionally biased region" description="Basic residues" evidence="1">
    <location>
        <begin position="120"/>
        <end position="133"/>
    </location>
</feature>
<accession>A0A838CL23</accession>
<proteinExistence type="predicted"/>
<evidence type="ECO:0000313" key="3">
    <source>
        <dbReference type="Proteomes" id="UP000581408"/>
    </source>
</evidence>
<name>A0A838CL23_9CORY</name>
<dbReference type="AlphaFoldDB" id="A0A838CL23"/>
<reference evidence="2 3" key="1">
    <citation type="submission" date="2020-05" db="EMBL/GenBank/DDBJ databases">
        <title>Descriptions of Corynebacterium xxxx sp. nov., Corynebacterium yyyy sp. nov. and Corynebacterium zzzz sp. nov.</title>
        <authorList>
            <person name="Zhang G."/>
        </authorList>
    </citation>
    <scope>NUCLEOTIDE SEQUENCE [LARGE SCALE GENOMIC DNA]</scope>
    <source>
        <strain evidence="3">zg-915</strain>
    </source>
</reference>
<gene>
    <name evidence="2" type="ORF">HMC16_06920</name>
</gene>